<proteinExistence type="predicted"/>
<name>A0AA40DW92_9PEZI</name>
<feature type="non-terminal residue" evidence="1">
    <location>
        <position position="1"/>
    </location>
</feature>
<sequence>LSSMSVAQRMSWAANRETTRIEDMAYFLFGIFDVHMPLIYGEEEKTFQRLQHEIIALVADMGIFGWSLVPP</sequence>
<keyword evidence="2" id="KW-1185">Reference proteome</keyword>
<dbReference type="PANTHER" id="PTHR10622">
    <property type="entry name" value="HET DOMAIN-CONTAINING PROTEIN"/>
    <property type="match status" value="1"/>
</dbReference>
<evidence type="ECO:0000313" key="1">
    <source>
        <dbReference type="EMBL" id="KAK0714063.1"/>
    </source>
</evidence>
<feature type="non-terminal residue" evidence="1">
    <location>
        <position position="71"/>
    </location>
</feature>
<dbReference type="PANTHER" id="PTHR10622:SF12">
    <property type="entry name" value="HET DOMAIN-CONTAINING PROTEIN"/>
    <property type="match status" value="1"/>
</dbReference>
<dbReference type="RefSeq" id="XP_060295385.1">
    <property type="nucleotide sequence ID" value="XM_060436161.1"/>
</dbReference>
<accession>A0AA40DW92</accession>
<evidence type="ECO:0000313" key="2">
    <source>
        <dbReference type="Proteomes" id="UP001172101"/>
    </source>
</evidence>
<dbReference type="Proteomes" id="UP001172101">
    <property type="component" value="Unassembled WGS sequence"/>
</dbReference>
<dbReference type="GeneID" id="85319431"/>
<dbReference type="EMBL" id="JAUIRO010000005">
    <property type="protein sequence ID" value="KAK0714063.1"/>
    <property type="molecule type" value="Genomic_DNA"/>
</dbReference>
<dbReference type="AlphaFoldDB" id="A0AA40DW92"/>
<gene>
    <name evidence="1" type="ORF">B0T26DRAFT_625222</name>
</gene>
<protein>
    <submittedName>
        <fullName evidence="1">Uncharacterized protein</fullName>
    </submittedName>
</protein>
<organism evidence="1 2">
    <name type="scientific">Lasiosphaeria miniovina</name>
    <dbReference type="NCBI Taxonomy" id="1954250"/>
    <lineage>
        <taxon>Eukaryota</taxon>
        <taxon>Fungi</taxon>
        <taxon>Dikarya</taxon>
        <taxon>Ascomycota</taxon>
        <taxon>Pezizomycotina</taxon>
        <taxon>Sordariomycetes</taxon>
        <taxon>Sordariomycetidae</taxon>
        <taxon>Sordariales</taxon>
        <taxon>Lasiosphaeriaceae</taxon>
        <taxon>Lasiosphaeria</taxon>
    </lineage>
</organism>
<reference evidence="1" key="1">
    <citation type="submission" date="2023-06" db="EMBL/GenBank/DDBJ databases">
        <title>Genome-scale phylogeny and comparative genomics of the fungal order Sordariales.</title>
        <authorList>
            <consortium name="Lawrence Berkeley National Laboratory"/>
            <person name="Hensen N."/>
            <person name="Bonometti L."/>
            <person name="Westerberg I."/>
            <person name="Brannstrom I.O."/>
            <person name="Guillou S."/>
            <person name="Cros-Aarteil S."/>
            <person name="Calhoun S."/>
            <person name="Haridas S."/>
            <person name="Kuo A."/>
            <person name="Mondo S."/>
            <person name="Pangilinan J."/>
            <person name="Riley R."/>
            <person name="LaButti K."/>
            <person name="Andreopoulos B."/>
            <person name="Lipzen A."/>
            <person name="Chen C."/>
            <person name="Yanf M."/>
            <person name="Daum C."/>
            <person name="Ng V."/>
            <person name="Clum A."/>
            <person name="Steindorff A."/>
            <person name="Ohm R."/>
            <person name="Martin F."/>
            <person name="Silar P."/>
            <person name="Natvig D."/>
            <person name="Lalanne C."/>
            <person name="Gautier V."/>
            <person name="Ament-velasquez S.L."/>
            <person name="Kruys A."/>
            <person name="Hutchinson M.I."/>
            <person name="Powell A.J."/>
            <person name="Barry K."/>
            <person name="Miller A.N."/>
            <person name="Grigoriev I.V."/>
            <person name="Debuchy R."/>
            <person name="Gladieux P."/>
            <person name="Thoren M.H."/>
            <person name="Johannesson H."/>
        </authorList>
    </citation>
    <scope>NUCLEOTIDE SEQUENCE</scope>
    <source>
        <strain evidence="1">SMH2392-1A</strain>
    </source>
</reference>
<comment type="caution">
    <text evidence="1">The sequence shown here is derived from an EMBL/GenBank/DDBJ whole genome shotgun (WGS) entry which is preliminary data.</text>
</comment>